<gene>
    <name evidence="2" type="ORF">PoB_004276500</name>
</gene>
<accession>A0AAV4BAY8</accession>
<comment type="caution">
    <text evidence="2">The sequence shown here is derived from an EMBL/GenBank/DDBJ whole genome shotgun (WGS) entry which is preliminary data.</text>
</comment>
<feature type="compositionally biased region" description="Basic residues" evidence="1">
    <location>
        <begin position="72"/>
        <end position="82"/>
    </location>
</feature>
<feature type="region of interest" description="Disordered" evidence="1">
    <location>
        <begin position="51"/>
        <end position="112"/>
    </location>
</feature>
<evidence type="ECO:0000256" key="1">
    <source>
        <dbReference type="SAM" id="MobiDB-lite"/>
    </source>
</evidence>
<proteinExistence type="predicted"/>
<organism evidence="2 3">
    <name type="scientific">Plakobranchus ocellatus</name>
    <dbReference type="NCBI Taxonomy" id="259542"/>
    <lineage>
        <taxon>Eukaryota</taxon>
        <taxon>Metazoa</taxon>
        <taxon>Spiralia</taxon>
        <taxon>Lophotrochozoa</taxon>
        <taxon>Mollusca</taxon>
        <taxon>Gastropoda</taxon>
        <taxon>Heterobranchia</taxon>
        <taxon>Euthyneura</taxon>
        <taxon>Panpulmonata</taxon>
        <taxon>Sacoglossa</taxon>
        <taxon>Placobranchoidea</taxon>
        <taxon>Plakobranchidae</taxon>
        <taxon>Plakobranchus</taxon>
    </lineage>
</organism>
<dbReference type="EMBL" id="BLXT01004656">
    <property type="protein sequence ID" value="GFO16260.1"/>
    <property type="molecule type" value="Genomic_DNA"/>
</dbReference>
<sequence length="164" mass="18226">MILPTDVFQGMENDKYFSKDYDPVSNVDPRCENASERDEICGGLRRRPVGPYSNLGGTREDSEGALHAAATGRRHRETKKVRARSESDQFPWSPAWGGNNRPSGRKCGESSGCVKNKNQEEGSCIFGFSWLLQRILFNIPSYTTMLAPLSDLVGKGKNKPAKLE</sequence>
<name>A0AAV4BAY8_9GAST</name>
<evidence type="ECO:0000313" key="3">
    <source>
        <dbReference type="Proteomes" id="UP000735302"/>
    </source>
</evidence>
<reference evidence="2 3" key="1">
    <citation type="journal article" date="2021" name="Elife">
        <title>Chloroplast acquisition without the gene transfer in kleptoplastic sea slugs, Plakobranchus ocellatus.</title>
        <authorList>
            <person name="Maeda T."/>
            <person name="Takahashi S."/>
            <person name="Yoshida T."/>
            <person name="Shimamura S."/>
            <person name="Takaki Y."/>
            <person name="Nagai Y."/>
            <person name="Toyoda A."/>
            <person name="Suzuki Y."/>
            <person name="Arimoto A."/>
            <person name="Ishii H."/>
            <person name="Satoh N."/>
            <person name="Nishiyama T."/>
            <person name="Hasebe M."/>
            <person name="Maruyama T."/>
            <person name="Minagawa J."/>
            <person name="Obokata J."/>
            <person name="Shigenobu S."/>
        </authorList>
    </citation>
    <scope>NUCLEOTIDE SEQUENCE [LARGE SCALE GENOMIC DNA]</scope>
</reference>
<dbReference type="Proteomes" id="UP000735302">
    <property type="component" value="Unassembled WGS sequence"/>
</dbReference>
<evidence type="ECO:0000313" key="2">
    <source>
        <dbReference type="EMBL" id="GFO16260.1"/>
    </source>
</evidence>
<keyword evidence="3" id="KW-1185">Reference proteome</keyword>
<protein>
    <submittedName>
        <fullName evidence="2">Uncharacterized protein</fullName>
    </submittedName>
</protein>
<dbReference type="AlphaFoldDB" id="A0AAV4BAY8"/>